<organism evidence="1">
    <name type="scientific">Pseudomonas syringae CC1417</name>
    <dbReference type="NCBI Taxonomy" id="1357272"/>
    <lineage>
        <taxon>Bacteria</taxon>
        <taxon>Pseudomonadati</taxon>
        <taxon>Pseudomonadota</taxon>
        <taxon>Gammaproteobacteria</taxon>
        <taxon>Pseudomonadales</taxon>
        <taxon>Pseudomonadaceae</taxon>
        <taxon>Pseudomonas</taxon>
        <taxon>Pseudomonas syringae</taxon>
    </lineage>
</organism>
<proteinExistence type="predicted"/>
<gene>
    <name evidence="1" type="ORF">N011_20485</name>
</gene>
<evidence type="ECO:0000313" key="1">
    <source>
        <dbReference type="EMBL" id="XCN66842.1"/>
    </source>
</evidence>
<reference evidence="1" key="1">
    <citation type="journal article" date="2014" name="Genome Announc.">
        <title>Draft Genome Sequences of a Phylogenetically Diverse Suite of Pseudomonas syringae Strains from Multiple Source Populations.</title>
        <authorList>
            <person name="Baltrus D.A."/>
            <person name="Yourstone S."/>
            <person name="Lind A."/>
            <person name="Guilbaud C."/>
            <person name="Sands D.C."/>
            <person name="Jones C.D."/>
            <person name="Morris C.E."/>
            <person name="Dangl J.L."/>
        </authorList>
    </citation>
    <scope>NUCLEOTIDE SEQUENCE</scope>
    <source>
        <strain evidence="1">CC1417</strain>
    </source>
</reference>
<dbReference type="AlphaFoldDB" id="A0AAU8LDZ5"/>
<dbReference type="RefSeq" id="WP_024696146.1">
    <property type="nucleotide sequence ID" value="NZ_CP159362.1"/>
</dbReference>
<name>A0AAU8LDZ5_PSESX</name>
<reference evidence="1" key="2">
    <citation type="submission" date="2024-07" db="EMBL/GenBank/DDBJ databases">
        <title>A complete genome sequence for Pseudomonas syringae CC1417.</title>
        <authorList>
            <person name="Baltrus D.A."/>
        </authorList>
    </citation>
    <scope>NUCLEOTIDE SEQUENCE</scope>
    <source>
        <strain evidence="1">CC1417</strain>
    </source>
</reference>
<dbReference type="EMBL" id="CP159362">
    <property type="protein sequence ID" value="XCN66842.1"/>
    <property type="molecule type" value="Genomic_DNA"/>
</dbReference>
<sequence length="126" mass="14549">MAKISFKQNPTFKLDVEIPRLGDKPIKVPFVFNYRDRDQLSELADGNIQHGKDLRDLIEKETSIREITGKTEDYQVKQLQLIVKEWGFDDELNEENIRALVRSYAPVPDAIISAYQGAYHKAREGN</sequence>
<dbReference type="InterPro" id="IPR014859">
    <property type="entry name" value="Phage_TAC_4"/>
</dbReference>
<dbReference type="Pfam" id="PF08748">
    <property type="entry name" value="Phage_TAC_4"/>
    <property type="match status" value="1"/>
</dbReference>
<protein>
    <submittedName>
        <fullName evidence="1">Phage tail assembly chaperone</fullName>
    </submittedName>
</protein>
<accession>A0AAU8LDZ5</accession>